<accession>A0A1J5QFC8</accession>
<dbReference type="AlphaFoldDB" id="A0A1J5QFC8"/>
<comment type="caution">
    <text evidence="1">The sequence shown here is derived from an EMBL/GenBank/DDBJ whole genome shotgun (WGS) entry which is preliminary data.</text>
</comment>
<protein>
    <submittedName>
        <fullName evidence="1">Uncharacterized protein</fullName>
    </submittedName>
</protein>
<name>A0A1J5QFC8_9ZZZZ</name>
<reference evidence="1" key="1">
    <citation type="submission" date="2016-10" db="EMBL/GenBank/DDBJ databases">
        <title>Sequence of Gallionella enrichment culture.</title>
        <authorList>
            <person name="Poehlein A."/>
            <person name="Muehling M."/>
            <person name="Daniel R."/>
        </authorList>
    </citation>
    <scope>NUCLEOTIDE SEQUENCE</scope>
</reference>
<sequence>MLHERTHAVDLTAVAVGRAGLQREPLVHHQRLMGELGGKTLQRGLGQFGAGLHQAGQRGEAVGHVVGVLDALVDAAQPLRVGEFAQMRLRHIAQCAAAGAGEVRTIAGSRCIGRPGPPPVVGELLRQRQTQALANAVDQRRIDVVELFGDIDLAWGREQKFLERRIELRVAQDGAQRGDVRRIERQVAAAHGVEQARQCQSLRGFPAIEGIDVMREQMQQLGVGIGIVEDDRSGKSPQQRRCDCAGCDVLEDEGLFGFGQHQHGGPALVLPLQPQGQAGAIGIEQADGHGDDLRLLAGLPWGLGAGLTQGQSIGLRDRVERGAGVQARRAGLAVPALEGVQMLRQRRLRIGIGHGLGEVVAGHRLAVVALEVQIHPFAEAGPPYEDLHHAHDLGAFFIHRGGIEIVDGLILLGAHRVRHRPGVFGELHRAQHPHVVDALDRAGGFAACGSGQVLAELLVAEHCQPFLETELEPVAAGDAVARPVVEILVADHALDGIKVGIGGGGRIGQDVFGVENVQALVLHCAHIGVADRDDHEAFQIEAQAEALLVPRDRLDQRPHGVLGLVQIARPHIDLQQMCLALAALHPLLAAHQSAANQGEQIAGLGEGIVPYRLVAAVAQILLRHQIAVGQQHRVLGLVGPQGDVKAAHHIRTIGPVGDAAEALGLALCEERFARHVEAGKLGVGLGREDGLDLQREGGGQAVKGEGVVVLPEGDELSVDLQGQQGDVLAVEQQRGGLVRLRVAAHLHAAVHPGLGRVEVEAQVHAVDDVGGRRVLG</sequence>
<organism evidence="1">
    <name type="scientific">mine drainage metagenome</name>
    <dbReference type="NCBI Taxonomy" id="410659"/>
    <lineage>
        <taxon>unclassified sequences</taxon>
        <taxon>metagenomes</taxon>
        <taxon>ecological metagenomes</taxon>
    </lineage>
</organism>
<evidence type="ECO:0000313" key="1">
    <source>
        <dbReference type="EMBL" id="OIQ76227.1"/>
    </source>
</evidence>
<proteinExistence type="predicted"/>
<dbReference type="EMBL" id="MLJW01001929">
    <property type="protein sequence ID" value="OIQ76227.1"/>
    <property type="molecule type" value="Genomic_DNA"/>
</dbReference>
<gene>
    <name evidence="1" type="ORF">GALL_420950</name>
</gene>